<dbReference type="Proteomes" id="UP000612055">
    <property type="component" value="Unassembled WGS sequence"/>
</dbReference>
<feature type="compositionally biased region" description="Basic and acidic residues" evidence="1">
    <location>
        <begin position="298"/>
        <end position="315"/>
    </location>
</feature>
<accession>A0A836BR97</accession>
<gene>
    <name evidence="2" type="ORF">HYH03_016733</name>
</gene>
<reference evidence="2" key="1">
    <citation type="journal article" date="2020" name="bioRxiv">
        <title>Comparative genomics of Chlamydomonas.</title>
        <authorList>
            <person name="Craig R.J."/>
            <person name="Hasan A.R."/>
            <person name="Ness R.W."/>
            <person name="Keightley P.D."/>
        </authorList>
    </citation>
    <scope>NUCLEOTIDE SEQUENCE</scope>
    <source>
        <strain evidence="2">CCAP 11/70</strain>
    </source>
</reference>
<evidence type="ECO:0000256" key="1">
    <source>
        <dbReference type="SAM" id="MobiDB-lite"/>
    </source>
</evidence>
<dbReference type="EMBL" id="JAEHOE010000150">
    <property type="protein sequence ID" value="KAG2484423.1"/>
    <property type="molecule type" value="Genomic_DNA"/>
</dbReference>
<feature type="region of interest" description="Disordered" evidence="1">
    <location>
        <begin position="279"/>
        <end position="397"/>
    </location>
</feature>
<evidence type="ECO:0000313" key="2">
    <source>
        <dbReference type="EMBL" id="KAG2484423.1"/>
    </source>
</evidence>
<proteinExistence type="predicted"/>
<organism evidence="2 3">
    <name type="scientific">Edaphochlamys debaryana</name>
    <dbReference type="NCBI Taxonomy" id="47281"/>
    <lineage>
        <taxon>Eukaryota</taxon>
        <taxon>Viridiplantae</taxon>
        <taxon>Chlorophyta</taxon>
        <taxon>core chlorophytes</taxon>
        <taxon>Chlorophyceae</taxon>
        <taxon>CS clade</taxon>
        <taxon>Chlamydomonadales</taxon>
        <taxon>Chlamydomonadales incertae sedis</taxon>
        <taxon>Edaphochlamys</taxon>
    </lineage>
</organism>
<comment type="caution">
    <text evidence="2">The sequence shown here is derived from an EMBL/GenBank/DDBJ whole genome shotgun (WGS) entry which is preliminary data.</text>
</comment>
<protein>
    <submittedName>
        <fullName evidence="2">Uncharacterized protein</fullName>
    </submittedName>
</protein>
<evidence type="ECO:0000313" key="3">
    <source>
        <dbReference type="Proteomes" id="UP000612055"/>
    </source>
</evidence>
<name>A0A836BR97_9CHLO</name>
<sequence>MDSASALELQACVFLVSKDGSLRPLHITIPHDGADSPEHDPIFDVGGGAIALFGRSRADAGLLTIGSCYSSELERREPTLSMPEVQLKACFLPNSSVGGKLGQPYDYWDSHNPNTMQHPSGAFAAGLAAVLGAAADTFLTAPFLAGDNSFCKQKAKAMRMIGAAPEAPLRLDTPPAPRPARPATVPLALQIAQAAEGETLSDDEEPVARSLEEEMAAAAAVAEQQRVAAAAAKQQRAAAEAEQQRVAAEAELRRAAAEAEQQRVAAEAELRRAAAEAEQQRAAAEAEQQRAAAAAEQQRVEAEAEAERRRQREAVRGAAEQQEAERGSAGAGGSQPAAHPPGRQSGTDKAGDGMGNSGQAALRAPLNLRAPATNKRGLPEPGGKDASGDTNMGAHAE</sequence>
<dbReference type="AlphaFoldDB" id="A0A836BR97"/>
<feature type="compositionally biased region" description="Low complexity" evidence="1">
    <location>
        <begin position="360"/>
        <end position="372"/>
    </location>
</feature>
<keyword evidence="3" id="KW-1185">Reference proteome</keyword>
<feature type="compositionally biased region" description="Low complexity" evidence="1">
    <location>
        <begin position="280"/>
        <end position="297"/>
    </location>
</feature>